<protein>
    <submittedName>
        <fullName evidence="2">Uncharacterized protein</fullName>
    </submittedName>
</protein>
<reference evidence="2" key="5">
    <citation type="journal article" date="2021" name="G3 (Bethesda)">
        <title>Aegilops tauschii genome assembly Aet v5.0 features greater sequence contiguity and improved annotation.</title>
        <authorList>
            <person name="Wang L."/>
            <person name="Zhu T."/>
            <person name="Rodriguez J.C."/>
            <person name="Deal K.R."/>
            <person name="Dubcovsky J."/>
            <person name="McGuire P.E."/>
            <person name="Lux T."/>
            <person name="Spannagl M."/>
            <person name="Mayer K.F.X."/>
            <person name="Baldrich P."/>
            <person name="Meyers B.C."/>
            <person name="Huo N."/>
            <person name="Gu Y.Q."/>
            <person name="Zhou H."/>
            <person name="Devos K.M."/>
            <person name="Bennetzen J.L."/>
            <person name="Unver T."/>
            <person name="Budak H."/>
            <person name="Gulick P.J."/>
            <person name="Galiba G."/>
            <person name="Kalapos B."/>
            <person name="Nelson D.R."/>
            <person name="Li P."/>
            <person name="You F.M."/>
            <person name="Luo M.C."/>
            <person name="Dvorak J."/>
        </authorList>
    </citation>
    <scope>NUCLEOTIDE SEQUENCE [LARGE SCALE GENOMIC DNA]</scope>
    <source>
        <strain evidence="2">cv. AL8/78</strain>
    </source>
</reference>
<keyword evidence="1" id="KW-0812">Transmembrane</keyword>
<feature type="transmembrane region" description="Helical" evidence="1">
    <location>
        <begin position="198"/>
        <end position="219"/>
    </location>
</feature>
<dbReference type="RefSeq" id="XP_045089659.1">
    <property type="nucleotide sequence ID" value="XM_045233724.2"/>
</dbReference>
<evidence type="ECO:0000256" key="1">
    <source>
        <dbReference type="SAM" id="Phobius"/>
    </source>
</evidence>
<dbReference type="AlphaFoldDB" id="A0A453A9D3"/>
<proteinExistence type="predicted"/>
<feature type="transmembrane region" description="Helical" evidence="1">
    <location>
        <begin position="225"/>
        <end position="250"/>
    </location>
</feature>
<dbReference type="OMA" id="PPTRFIY"/>
<reference evidence="3" key="2">
    <citation type="journal article" date="2017" name="Nat. Plants">
        <title>The Aegilops tauschii genome reveals multiple impacts of transposons.</title>
        <authorList>
            <person name="Zhao G."/>
            <person name="Zou C."/>
            <person name="Li K."/>
            <person name="Wang K."/>
            <person name="Li T."/>
            <person name="Gao L."/>
            <person name="Zhang X."/>
            <person name="Wang H."/>
            <person name="Yang Z."/>
            <person name="Liu X."/>
            <person name="Jiang W."/>
            <person name="Mao L."/>
            <person name="Kong X."/>
            <person name="Jiao Y."/>
            <person name="Jia J."/>
        </authorList>
    </citation>
    <scope>NUCLEOTIDE SEQUENCE [LARGE SCALE GENOMIC DNA]</scope>
    <source>
        <strain evidence="3">cv. AL8/78</strain>
    </source>
</reference>
<evidence type="ECO:0000313" key="2">
    <source>
        <dbReference type="EnsemblPlants" id="AET2Gv20038700.2"/>
    </source>
</evidence>
<reference evidence="2" key="3">
    <citation type="journal article" date="2017" name="Nature">
        <title>Genome sequence of the progenitor of the wheat D genome Aegilops tauschii.</title>
        <authorList>
            <person name="Luo M.C."/>
            <person name="Gu Y.Q."/>
            <person name="Puiu D."/>
            <person name="Wang H."/>
            <person name="Twardziok S.O."/>
            <person name="Deal K.R."/>
            <person name="Huo N."/>
            <person name="Zhu T."/>
            <person name="Wang L."/>
            <person name="Wang Y."/>
            <person name="McGuire P.E."/>
            <person name="Liu S."/>
            <person name="Long H."/>
            <person name="Ramasamy R.K."/>
            <person name="Rodriguez J.C."/>
            <person name="Van S.L."/>
            <person name="Yuan L."/>
            <person name="Wang Z."/>
            <person name="Xia Z."/>
            <person name="Xiao L."/>
            <person name="Anderson O.D."/>
            <person name="Ouyang S."/>
            <person name="Liang Y."/>
            <person name="Zimin A.V."/>
            <person name="Pertea G."/>
            <person name="Qi P."/>
            <person name="Bennetzen J.L."/>
            <person name="Dai X."/>
            <person name="Dawson M.W."/>
            <person name="Muller H.G."/>
            <person name="Kugler K."/>
            <person name="Rivarola-Duarte L."/>
            <person name="Spannagl M."/>
            <person name="Mayer K.F.X."/>
            <person name="Lu F.H."/>
            <person name="Bevan M.W."/>
            <person name="Leroy P."/>
            <person name="Li P."/>
            <person name="You F.M."/>
            <person name="Sun Q."/>
            <person name="Liu Z."/>
            <person name="Lyons E."/>
            <person name="Wicker T."/>
            <person name="Salzberg S.L."/>
            <person name="Devos K.M."/>
            <person name="Dvorak J."/>
        </authorList>
    </citation>
    <scope>NUCLEOTIDE SEQUENCE [LARGE SCALE GENOMIC DNA]</scope>
    <source>
        <strain evidence="2">cv. AL8/78</strain>
    </source>
</reference>
<sequence>MATSPMTQENQHAVVVLPVANATEGGLVDSAGRPKESQHARLKIDIGENRSMVIEITLTGKLALQCPADAAPSADAAAAAAAAAEGVKNQEYMGQMRGWLMTVGTLFIGMSFHAAMRPPSWMPKDWYQVLRKTNYIRLPWSHLSPAEMAAPDNISKKQAVHALKYVLINTTTFAISLALVLALVIMKRSPPTRFIYMVKVMVGLLCFFVAWTFAIGNAYDPAASWLVVAYLALYGFYTLVTFFAVMWLPYHLLRPALERLKLLPKPAAQVSS</sequence>
<reference evidence="3" key="1">
    <citation type="journal article" date="2014" name="Science">
        <title>Ancient hybridizations among the ancestral genomes of bread wheat.</title>
        <authorList>
            <consortium name="International Wheat Genome Sequencing Consortium,"/>
            <person name="Marcussen T."/>
            <person name="Sandve S.R."/>
            <person name="Heier L."/>
            <person name="Spannagl M."/>
            <person name="Pfeifer M."/>
            <person name="Jakobsen K.S."/>
            <person name="Wulff B.B."/>
            <person name="Steuernagel B."/>
            <person name="Mayer K.F."/>
            <person name="Olsen O.A."/>
        </authorList>
    </citation>
    <scope>NUCLEOTIDE SEQUENCE [LARGE SCALE GENOMIC DNA]</scope>
    <source>
        <strain evidence="3">cv. AL8/78</strain>
    </source>
</reference>
<keyword evidence="3" id="KW-1185">Reference proteome</keyword>
<dbReference type="KEGG" id="ats:123497301"/>
<dbReference type="Gramene" id="AET2Gv20038700.2">
    <property type="protein sequence ID" value="AET2Gv20038700.2"/>
    <property type="gene ID" value="AET2Gv20038700"/>
</dbReference>
<dbReference type="Proteomes" id="UP000015105">
    <property type="component" value="Chromosome 2D"/>
</dbReference>
<keyword evidence="1" id="KW-1133">Transmembrane helix</keyword>
<dbReference type="OrthoDB" id="689307at2759"/>
<reference evidence="2" key="4">
    <citation type="submission" date="2019-03" db="UniProtKB">
        <authorList>
            <consortium name="EnsemblPlants"/>
        </authorList>
    </citation>
    <scope>IDENTIFICATION</scope>
</reference>
<dbReference type="EnsemblPlants" id="AET2Gv20038700.2">
    <property type="protein sequence ID" value="AET2Gv20038700.2"/>
    <property type="gene ID" value="AET2Gv20038700"/>
</dbReference>
<keyword evidence="1" id="KW-0472">Membrane</keyword>
<organism evidence="2 3">
    <name type="scientific">Aegilops tauschii subsp. strangulata</name>
    <name type="common">Goatgrass</name>
    <dbReference type="NCBI Taxonomy" id="200361"/>
    <lineage>
        <taxon>Eukaryota</taxon>
        <taxon>Viridiplantae</taxon>
        <taxon>Streptophyta</taxon>
        <taxon>Embryophyta</taxon>
        <taxon>Tracheophyta</taxon>
        <taxon>Spermatophyta</taxon>
        <taxon>Magnoliopsida</taxon>
        <taxon>Liliopsida</taxon>
        <taxon>Poales</taxon>
        <taxon>Poaceae</taxon>
        <taxon>BOP clade</taxon>
        <taxon>Pooideae</taxon>
        <taxon>Triticodae</taxon>
        <taxon>Triticeae</taxon>
        <taxon>Triticinae</taxon>
        <taxon>Aegilops</taxon>
    </lineage>
</organism>
<feature type="transmembrane region" description="Helical" evidence="1">
    <location>
        <begin position="98"/>
        <end position="116"/>
    </location>
</feature>
<feature type="transmembrane region" description="Helical" evidence="1">
    <location>
        <begin position="165"/>
        <end position="186"/>
    </location>
</feature>
<evidence type="ECO:0000313" key="3">
    <source>
        <dbReference type="Proteomes" id="UP000015105"/>
    </source>
</evidence>
<name>A0A453A9D3_AEGTS</name>
<dbReference type="GeneID" id="123497301"/>
<accession>A0A453A9D3</accession>